<dbReference type="Pfam" id="PF09851">
    <property type="entry name" value="SHOCT"/>
    <property type="match status" value="1"/>
</dbReference>
<proteinExistence type="predicted"/>
<name>A0A1H6UAC7_9MICO</name>
<feature type="region of interest" description="Disordered" evidence="1">
    <location>
        <begin position="1"/>
        <end position="30"/>
    </location>
</feature>
<dbReference type="InterPro" id="IPR018649">
    <property type="entry name" value="SHOCT"/>
</dbReference>
<dbReference type="Proteomes" id="UP000183315">
    <property type="component" value="Unassembled WGS sequence"/>
</dbReference>
<dbReference type="STRING" id="1043493.SAMN05421637_0328"/>
<sequence length="229" mass="25160">MSETELSRDERRWQREREKHDEYERRMRDRARERALDAARHEARRAARSTGPVDFDDIATALEALPEAHREFRRHARGLVVTVDGEPAFLWAGPAGIEVAPALDSPGTLLPWDQITTLTIDGAEVIQERVTAGRFVALGWAAFAFPHREGSAYALIERRGGEPLLCEAPLTTTGDLRALVLPHRTRAESAGGRPDMLAVEALERLAALHASGALTDAEFTAAKAKVLGG</sequence>
<reference evidence="4" key="1">
    <citation type="submission" date="2016-10" db="EMBL/GenBank/DDBJ databases">
        <authorList>
            <person name="Varghese N."/>
        </authorList>
    </citation>
    <scope>NUCLEOTIDE SEQUENCE [LARGE SCALE GENOMIC DNA]</scope>
    <source>
        <strain evidence="4">DSM 24868</strain>
    </source>
</reference>
<evidence type="ECO:0000313" key="4">
    <source>
        <dbReference type="Proteomes" id="UP000183315"/>
    </source>
</evidence>
<dbReference type="AlphaFoldDB" id="A0A1H6UAC7"/>
<evidence type="ECO:0000259" key="2">
    <source>
        <dbReference type="Pfam" id="PF09851"/>
    </source>
</evidence>
<feature type="domain" description="SHOCT" evidence="2">
    <location>
        <begin position="200"/>
        <end position="227"/>
    </location>
</feature>
<evidence type="ECO:0000256" key="1">
    <source>
        <dbReference type="SAM" id="MobiDB-lite"/>
    </source>
</evidence>
<dbReference type="EMBL" id="FNZI01000001">
    <property type="protein sequence ID" value="SEI89281.1"/>
    <property type="molecule type" value="Genomic_DNA"/>
</dbReference>
<keyword evidence="4" id="KW-1185">Reference proteome</keyword>
<protein>
    <submittedName>
        <fullName evidence="3">Short C-terminal domain-containing protein</fullName>
    </submittedName>
</protein>
<evidence type="ECO:0000313" key="3">
    <source>
        <dbReference type="EMBL" id="SEI89281.1"/>
    </source>
</evidence>
<dbReference type="RefSeq" id="WP_042211945.1">
    <property type="nucleotide sequence ID" value="NZ_BBLU01000001.1"/>
</dbReference>
<gene>
    <name evidence="3" type="ORF">SAMN05421637_0328</name>
</gene>
<accession>A0A1H6UAC7</accession>
<organism evidence="3 4">
    <name type="scientific">Demequina mangrovi</name>
    <dbReference type="NCBI Taxonomy" id="1043493"/>
    <lineage>
        <taxon>Bacteria</taxon>
        <taxon>Bacillati</taxon>
        <taxon>Actinomycetota</taxon>
        <taxon>Actinomycetes</taxon>
        <taxon>Micrococcales</taxon>
        <taxon>Demequinaceae</taxon>
        <taxon>Demequina</taxon>
    </lineage>
</organism>